<name>A0A2M4C606_9DIPT</name>
<accession>A0A2M4C606</accession>
<organism evidence="1">
    <name type="scientific">Anopheles marajoara</name>
    <dbReference type="NCBI Taxonomy" id="58244"/>
    <lineage>
        <taxon>Eukaryota</taxon>
        <taxon>Metazoa</taxon>
        <taxon>Ecdysozoa</taxon>
        <taxon>Arthropoda</taxon>
        <taxon>Hexapoda</taxon>
        <taxon>Insecta</taxon>
        <taxon>Pterygota</taxon>
        <taxon>Neoptera</taxon>
        <taxon>Endopterygota</taxon>
        <taxon>Diptera</taxon>
        <taxon>Nematocera</taxon>
        <taxon>Culicoidea</taxon>
        <taxon>Culicidae</taxon>
        <taxon>Anophelinae</taxon>
        <taxon>Anopheles</taxon>
    </lineage>
</organism>
<sequence>MGRSVLLAVQTLLTLDRLLLGGTQLVVLGRSLLIILPIVDNRCQTLFQHRFRNIQVTETHGVRVLLRVVITSGCHVVQGTLYLLADQLLAQEFAGLEHPGNVVERAGVLRAHTVLLLRARWPNRREEHLLRDVRSGHLHRDRVPIEHLHHRAVQLLVLGVGKGRRWLVVAPQP</sequence>
<evidence type="ECO:0000313" key="1">
    <source>
        <dbReference type="EMBL" id="MBW60740.1"/>
    </source>
</evidence>
<proteinExistence type="predicted"/>
<reference evidence="1" key="1">
    <citation type="submission" date="2018-01" db="EMBL/GenBank/DDBJ databases">
        <title>An insight into the sialome of Amazonian anophelines.</title>
        <authorList>
            <person name="Ribeiro J.M."/>
            <person name="Scarpassa V."/>
            <person name="Calvo E."/>
        </authorList>
    </citation>
    <scope>NUCLEOTIDE SEQUENCE</scope>
    <source>
        <tissue evidence="1">Salivary glands</tissue>
    </source>
</reference>
<dbReference type="EMBL" id="GGFJ01011599">
    <property type="protein sequence ID" value="MBW60740.1"/>
    <property type="molecule type" value="Transcribed_RNA"/>
</dbReference>
<protein>
    <submittedName>
        <fullName evidence="1">Putative secreted protein</fullName>
    </submittedName>
</protein>
<dbReference type="AlphaFoldDB" id="A0A2M4C606"/>